<proteinExistence type="predicted"/>
<keyword evidence="1" id="KW-0812">Transmembrane</keyword>
<feature type="transmembrane region" description="Helical" evidence="1">
    <location>
        <begin position="39"/>
        <end position="59"/>
    </location>
</feature>
<evidence type="ECO:0000259" key="2">
    <source>
        <dbReference type="Pfam" id="PF13399"/>
    </source>
</evidence>
<dbReference type="Pfam" id="PF13399">
    <property type="entry name" value="LytR_C"/>
    <property type="match status" value="1"/>
</dbReference>
<protein>
    <recommendedName>
        <fullName evidence="2">LytR/CpsA/Psr regulator C-terminal domain-containing protein</fullName>
    </recommendedName>
</protein>
<dbReference type="Proteomes" id="UP000598174">
    <property type="component" value="Unassembled WGS sequence"/>
</dbReference>
<keyword evidence="1" id="KW-1133">Transmembrane helix</keyword>
<sequence length="196" mass="20059">MPHSVRNRLRDLENDVRDLRVLPAAAVRARGRSRRNRQLAAMTAAGAAVVATTGVAFAWPHPTVAPTADLPALSCVLALPGSPGAVQIRVLDGGAPAGLVDATVSGLRTREFKVLRGATSAQPVGVAVLRYGPAAIGAAALVRAEVVGEAGMQFEPGRPDATVDLVLGPAFTRLASPTEINQNLATVGRPSAPPGC</sequence>
<dbReference type="EMBL" id="BOMM01000012">
    <property type="protein sequence ID" value="GIE09719.1"/>
    <property type="molecule type" value="Genomic_DNA"/>
</dbReference>
<evidence type="ECO:0000256" key="1">
    <source>
        <dbReference type="SAM" id="Phobius"/>
    </source>
</evidence>
<evidence type="ECO:0000313" key="4">
    <source>
        <dbReference type="Proteomes" id="UP000598174"/>
    </source>
</evidence>
<evidence type="ECO:0000313" key="3">
    <source>
        <dbReference type="EMBL" id="GIE09719.1"/>
    </source>
</evidence>
<dbReference type="AlphaFoldDB" id="A0A919IX06"/>
<reference evidence="3" key="1">
    <citation type="submission" date="2021-01" db="EMBL/GenBank/DDBJ databases">
        <title>Whole genome shotgun sequence of Actinoplanes ferrugineus NBRC 15555.</title>
        <authorList>
            <person name="Komaki H."/>
            <person name="Tamura T."/>
        </authorList>
    </citation>
    <scope>NUCLEOTIDE SEQUENCE</scope>
    <source>
        <strain evidence="3">NBRC 15555</strain>
    </source>
</reference>
<comment type="caution">
    <text evidence="3">The sequence shown here is derived from an EMBL/GenBank/DDBJ whole genome shotgun (WGS) entry which is preliminary data.</text>
</comment>
<dbReference type="InterPro" id="IPR027381">
    <property type="entry name" value="LytR/CpsA/Psr_C"/>
</dbReference>
<organism evidence="3 4">
    <name type="scientific">Paractinoplanes ferrugineus</name>
    <dbReference type="NCBI Taxonomy" id="113564"/>
    <lineage>
        <taxon>Bacteria</taxon>
        <taxon>Bacillati</taxon>
        <taxon>Actinomycetota</taxon>
        <taxon>Actinomycetes</taxon>
        <taxon>Micromonosporales</taxon>
        <taxon>Micromonosporaceae</taxon>
        <taxon>Paractinoplanes</taxon>
    </lineage>
</organism>
<keyword evidence="1" id="KW-0472">Membrane</keyword>
<accession>A0A919IX06</accession>
<dbReference type="RefSeq" id="WP_203816324.1">
    <property type="nucleotide sequence ID" value="NZ_BAAABP010000007.1"/>
</dbReference>
<feature type="domain" description="LytR/CpsA/Psr regulator C-terminal" evidence="2">
    <location>
        <begin position="86"/>
        <end position="171"/>
    </location>
</feature>
<keyword evidence="4" id="KW-1185">Reference proteome</keyword>
<gene>
    <name evidence="3" type="ORF">Afe05nite_15590</name>
</gene>
<name>A0A919IX06_9ACTN</name>